<comment type="caution">
    <text evidence="6">The sequence shown here is derived from an EMBL/GenBank/DDBJ whole genome shotgun (WGS) entry which is preliminary data.</text>
</comment>
<accession>A0AAW9S9W6</accession>
<evidence type="ECO:0000256" key="5">
    <source>
        <dbReference type="ARBA" id="ARBA00023288"/>
    </source>
</evidence>
<dbReference type="AlphaFoldDB" id="A0AAW9S9W6"/>
<name>A0AAW9S9W6_9BACT</name>
<keyword evidence="1" id="KW-1003">Cell membrane</keyword>
<reference evidence="6 7" key="1">
    <citation type="submission" date="2024-04" db="EMBL/GenBank/DDBJ databases">
        <title>Novel genus in family Flammeovirgaceae.</title>
        <authorList>
            <person name="Nguyen T.H."/>
            <person name="Vuong T.Q."/>
            <person name="Le H."/>
            <person name="Kim S.-G."/>
        </authorList>
    </citation>
    <scope>NUCLEOTIDE SEQUENCE [LARGE SCALE GENOMIC DNA]</scope>
    <source>
        <strain evidence="6 7">JCM 23209</strain>
    </source>
</reference>
<dbReference type="PANTHER" id="PTHR41164:SF1">
    <property type="entry name" value="CURLI PRODUCTION ASSEMBLY_TRANSPORT COMPONENT CSGG"/>
    <property type="match status" value="1"/>
</dbReference>
<keyword evidence="3" id="KW-0472">Membrane</keyword>
<dbReference type="RefSeq" id="WP_346822029.1">
    <property type="nucleotide sequence ID" value="NZ_JBDKWZ010000008.1"/>
</dbReference>
<evidence type="ECO:0000313" key="7">
    <source>
        <dbReference type="Proteomes" id="UP001403385"/>
    </source>
</evidence>
<sequence>MKTHSITTTFIAAFLLLTGISSLFAQEKQIKKRIAVFVFDDKTDKSYRWWNNKGVGRGMSDMLTTELVKSGNYRVIERQELESIMTEQKLGLSGAVTPESAAKIGKLLGVELAVVGSVSEFGYKDDTKGGRIKGIGLGIKNQAATVGIDVRMVNTSTGEILTAENIRRQKSSKGIKFNSAKLSFKDEKSFDESLVGKAAREAVEDIVKVIDKRAPDIAWEAKVIMEKAGAIYINAGANDGVKAGDVFVIYKKGDDLVDPDTGLSLGSVDSKIGEVKVVNPNIGEGKASQCTVVSGKGFSKGDFVREN</sequence>
<dbReference type="Proteomes" id="UP001403385">
    <property type="component" value="Unassembled WGS sequence"/>
</dbReference>
<keyword evidence="5" id="KW-0449">Lipoprotein</keyword>
<dbReference type="InterPro" id="IPR005534">
    <property type="entry name" value="Curli_assmbl/transp-comp_CsgG"/>
</dbReference>
<protein>
    <submittedName>
        <fullName evidence="6">CsgG/HfaB family protein</fullName>
    </submittedName>
</protein>
<evidence type="ECO:0000256" key="4">
    <source>
        <dbReference type="ARBA" id="ARBA00023139"/>
    </source>
</evidence>
<dbReference type="EMBL" id="JBDKWZ010000008">
    <property type="protein sequence ID" value="MEN7549253.1"/>
    <property type="molecule type" value="Genomic_DNA"/>
</dbReference>
<keyword evidence="7" id="KW-1185">Reference proteome</keyword>
<keyword evidence="4" id="KW-0564">Palmitate</keyword>
<evidence type="ECO:0000256" key="3">
    <source>
        <dbReference type="ARBA" id="ARBA00023136"/>
    </source>
</evidence>
<dbReference type="Pfam" id="PF03783">
    <property type="entry name" value="CsgG"/>
    <property type="match status" value="1"/>
</dbReference>
<organism evidence="6 7">
    <name type="scientific">Rapidithrix thailandica</name>
    <dbReference type="NCBI Taxonomy" id="413964"/>
    <lineage>
        <taxon>Bacteria</taxon>
        <taxon>Pseudomonadati</taxon>
        <taxon>Bacteroidota</taxon>
        <taxon>Cytophagia</taxon>
        <taxon>Cytophagales</taxon>
        <taxon>Flammeovirgaceae</taxon>
        <taxon>Rapidithrix</taxon>
    </lineage>
</organism>
<gene>
    <name evidence="6" type="ORF">AAG747_15115</name>
</gene>
<evidence type="ECO:0000256" key="2">
    <source>
        <dbReference type="ARBA" id="ARBA00022729"/>
    </source>
</evidence>
<dbReference type="GO" id="GO:0030288">
    <property type="term" value="C:outer membrane-bounded periplasmic space"/>
    <property type="evidence" value="ECO:0007669"/>
    <property type="project" value="InterPro"/>
</dbReference>
<dbReference type="Gene3D" id="3.40.50.10610">
    <property type="entry name" value="ABC-type transport auxiliary lipoprotein component"/>
    <property type="match status" value="1"/>
</dbReference>
<proteinExistence type="predicted"/>
<keyword evidence="2" id="KW-0732">Signal</keyword>
<evidence type="ECO:0000313" key="6">
    <source>
        <dbReference type="EMBL" id="MEN7549253.1"/>
    </source>
</evidence>
<dbReference type="PANTHER" id="PTHR41164">
    <property type="entry name" value="CURLI PRODUCTION ASSEMBLY/TRANSPORT COMPONENT CSGG"/>
    <property type="match status" value="1"/>
</dbReference>
<evidence type="ECO:0000256" key="1">
    <source>
        <dbReference type="ARBA" id="ARBA00022475"/>
    </source>
</evidence>